<dbReference type="InterPro" id="IPR002882">
    <property type="entry name" value="CofD"/>
</dbReference>
<reference evidence="4" key="1">
    <citation type="submission" date="2015-07" db="EMBL/GenBank/DDBJ databases">
        <title>Fjat-14205 dsm 2895.</title>
        <authorList>
            <person name="Liu B."/>
            <person name="Wang J."/>
            <person name="Zhu Y."/>
            <person name="Liu G."/>
            <person name="Chen Q."/>
            <person name="Chen Z."/>
            <person name="Lan J."/>
            <person name="Che J."/>
            <person name="Ge C."/>
            <person name="Shi H."/>
            <person name="Pan Z."/>
            <person name="Liu X."/>
        </authorList>
    </citation>
    <scope>NUCLEOTIDE SEQUENCE [LARGE SCALE GENOMIC DNA]</scope>
    <source>
        <strain evidence="4">DSM 25560</strain>
    </source>
</reference>
<dbReference type="PANTHER" id="PTHR30135:SF3">
    <property type="entry name" value="GLUCONEOGENESIS FACTOR-RELATED"/>
    <property type="match status" value="1"/>
</dbReference>
<comment type="function">
    <text evidence="2">Required for morphogenesis under gluconeogenic growth conditions.</text>
</comment>
<comment type="similarity">
    <text evidence="2">Belongs to the gluconeogenesis factor family.</text>
</comment>
<keyword evidence="1 2" id="KW-0963">Cytoplasm</keyword>
<protein>
    <recommendedName>
        <fullName evidence="2">Gluconeogenesis factor</fullName>
    </recommendedName>
</protein>
<dbReference type="PANTHER" id="PTHR30135">
    <property type="entry name" value="UNCHARACTERIZED PROTEIN YVCK-RELATED"/>
    <property type="match status" value="1"/>
</dbReference>
<dbReference type="HAMAP" id="MF_00973">
    <property type="entry name" value="Gluconeogen_factor"/>
    <property type="match status" value="1"/>
</dbReference>
<evidence type="ECO:0000313" key="3">
    <source>
        <dbReference type="EMBL" id="KOS71669.1"/>
    </source>
</evidence>
<dbReference type="Gene3D" id="3.40.50.10680">
    <property type="entry name" value="CofD-like domains"/>
    <property type="match status" value="1"/>
</dbReference>
<evidence type="ECO:0000313" key="4">
    <source>
        <dbReference type="Proteomes" id="UP000050668"/>
    </source>
</evidence>
<evidence type="ECO:0000256" key="1">
    <source>
        <dbReference type="ARBA" id="ARBA00022490"/>
    </source>
</evidence>
<proteinExistence type="inferred from homology"/>
<dbReference type="CDD" id="cd07187">
    <property type="entry name" value="YvcK_like"/>
    <property type="match status" value="1"/>
</dbReference>
<name>A0ABR5K781_9BACI</name>
<dbReference type="Proteomes" id="UP000050668">
    <property type="component" value="Unassembled WGS sequence"/>
</dbReference>
<comment type="subcellular location">
    <subcellularLocation>
        <location evidence="2">Cytoplasm</location>
    </subcellularLocation>
</comment>
<dbReference type="SUPFAM" id="SSF142338">
    <property type="entry name" value="CofD-like"/>
    <property type="match status" value="1"/>
</dbReference>
<sequence length="332" mass="36326">MKKKQTKLVVIGGGTGLSTLLRGLKHHPFDITAIVTVADDGGSSGRLRDDYDIPPPGDVRNVIAALSDVEPLVEQMFQYRFSASEELGGHSLGNLMLTALTDITGDFNHAISEMGKVLKVHGRVIPAANKKISLHAELEDGSIIEGESKIPMAKKRINHVFLVPDDVKPLPEAIRAIKQADYILIGPGSLYTSIIPNLLVKDIGEAVVRAKGHKIYVCNLMTQKGETITYTAGDHVKAINDHVGANFIDAILVNDETLPNPVKELYKEEQAEPVKFDVAMLESIGLEVIQRDIATIRSDGTVRHNAINVAEWLVEYVKNYKNKISKKAIIES</sequence>
<dbReference type="NCBIfam" id="TIGR01826">
    <property type="entry name" value="CofD_related"/>
    <property type="match status" value="1"/>
</dbReference>
<evidence type="ECO:0000256" key="2">
    <source>
        <dbReference type="HAMAP-Rule" id="MF_00973"/>
    </source>
</evidence>
<keyword evidence="4" id="KW-1185">Reference proteome</keyword>
<dbReference type="RefSeq" id="WP_053582132.1">
    <property type="nucleotide sequence ID" value="NZ_LGRV01000001.1"/>
</dbReference>
<dbReference type="InterPro" id="IPR038136">
    <property type="entry name" value="CofD-like_dom_sf"/>
</dbReference>
<dbReference type="EMBL" id="LGRV01000001">
    <property type="protein sequence ID" value="KOS71669.1"/>
    <property type="molecule type" value="Genomic_DNA"/>
</dbReference>
<accession>A0ABR5K781</accession>
<comment type="caution">
    <text evidence="3">The sequence shown here is derived from an EMBL/GenBank/DDBJ whole genome shotgun (WGS) entry which is preliminary data.</text>
</comment>
<dbReference type="InterPro" id="IPR010119">
    <property type="entry name" value="Gluconeogen_factor"/>
</dbReference>
<organism evidence="3 4">
    <name type="scientific">Lysinibacillus contaminans</name>
    <dbReference type="NCBI Taxonomy" id="1293441"/>
    <lineage>
        <taxon>Bacteria</taxon>
        <taxon>Bacillati</taxon>
        <taxon>Bacillota</taxon>
        <taxon>Bacilli</taxon>
        <taxon>Bacillales</taxon>
        <taxon>Bacillaceae</taxon>
        <taxon>Lysinibacillus</taxon>
    </lineage>
</organism>
<dbReference type="Pfam" id="PF01933">
    <property type="entry name" value="CofD"/>
    <property type="match status" value="1"/>
</dbReference>
<gene>
    <name evidence="3" type="ORF">AEA09_01385</name>
</gene>